<proteinExistence type="predicted"/>
<evidence type="ECO:0000256" key="1">
    <source>
        <dbReference type="SAM" id="MobiDB-lite"/>
    </source>
</evidence>
<keyword evidence="3" id="KW-1185">Reference proteome</keyword>
<protein>
    <submittedName>
        <fullName evidence="2">Uncharacterized protein</fullName>
    </submittedName>
</protein>
<sequence length="721" mass="79264">MSFHYVVKGLVPALMITLALTALAVAQVAEVGVLVESDFEIPPLAYFDGKAYKPVHVAYVADWEKAFWLQANMTVDIPSWSFKKAVIYIPREAFRARAPPNARGGVLRVELNGTVVELVEAPDGVVATYSYLKPGEEAKAQRGKAVWARPPARRGPADDKRGGGASPEGRPTSQSAPVHLQTASTVAPDGAFIFNKTSGWMSAGGEVCLGVLRARDADLLRSLTVAAVGYNATYIWRTAWYVHSGSFATGTVVGRGVIKVWEIDPSYLDKRQQLGSWTVDLRNGYVTFTYSLGLDPAWTQRFIGLELCFVPYYSAYYTVGANATLGFRKYATPAARGDYFIGLAHVDRANTVAGLVEKQLLQPPIRNILIGPFTLADGYYGAKLDLDMTVFVPSSTSACPSLTVSTYVGEKAQYFLDVATFSGVYNNGYCRYEVVRSIALSSNTVGIWYDEARARDKAVLIKVSFSRDVSEIIIYKASLSGYRFAENIVDKYADEWRALILRGHFSVLPRGCGFSIPQVNRTLVLVDMYTYSYQGIARDYLAVNLGAPSDYKITSVEFRIRPATAFRGGVSVYYKGGPTQETWWVAWAFRVAQVIKTVLDIADKIPGPISFVIDQVLGLERLLYPDMSISQTSDYAQVRWRSGLFDAHRVVAFEIDTNNQVKTIEVTSVQVGTGITVGAACSTPLSSAIPWIDPYAPTSLQQVRHWTLGMRSKILVPFALG</sequence>
<feature type="region of interest" description="Disordered" evidence="1">
    <location>
        <begin position="142"/>
        <end position="178"/>
    </location>
</feature>
<dbReference type="EMBL" id="CP003316">
    <property type="protein sequence ID" value="AFA39706.1"/>
    <property type="molecule type" value="Genomic_DNA"/>
</dbReference>
<name>H6QAS8_PYROT</name>
<dbReference type="eggNOG" id="arCOG07012">
    <property type="taxonomic scope" value="Archaea"/>
</dbReference>
<accession>H6QAS8</accession>
<gene>
    <name evidence="2" type="ordered locus">Pogu_1679</name>
</gene>
<reference evidence="2 3" key="1">
    <citation type="journal article" date="2012" name="Stand. Genomic Sci.">
        <title>Complete genome sequence of Pyrobaculum oguniense.</title>
        <authorList>
            <person name="Bernick D.L."/>
            <person name="Karplus K."/>
            <person name="Lui L.M."/>
            <person name="Coker J.K."/>
            <person name="Murphy J.N."/>
            <person name="Chan P.P."/>
            <person name="Cozen A.E."/>
            <person name="Lowe T.M."/>
        </authorList>
    </citation>
    <scope>NUCLEOTIDE SEQUENCE [LARGE SCALE GENOMIC DNA]</scope>
    <source>
        <strain evidence="2 3">TE7</strain>
    </source>
</reference>
<organism evidence="2 3">
    <name type="scientific">Pyrobaculum oguniense (strain DSM 13380 / JCM 10595 / TE7)</name>
    <dbReference type="NCBI Taxonomy" id="698757"/>
    <lineage>
        <taxon>Archaea</taxon>
        <taxon>Thermoproteota</taxon>
        <taxon>Thermoprotei</taxon>
        <taxon>Thermoproteales</taxon>
        <taxon>Thermoproteaceae</taxon>
        <taxon>Pyrobaculum</taxon>
    </lineage>
</organism>
<dbReference type="AlphaFoldDB" id="H6QAS8"/>
<dbReference type="Proteomes" id="UP000009062">
    <property type="component" value="Chromosome"/>
</dbReference>
<dbReference type="STRING" id="698757.Pogu_1679"/>
<dbReference type="HOGENOM" id="CLU_385275_0_0_2"/>
<evidence type="ECO:0000313" key="2">
    <source>
        <dbReference type="EMBL" id="AFA39706.1"/>
    </source>
</evidence>
<dbReference type="KEGG" id="pog:Pogu_1679"/>
<evidence type="ECO:0000313" key="3">
    <source>
        <dbReference type="Proteomes" id="UP000009062"/>
    </source>
</evidence>